<dbReference type="CDD" id="cd05468">
    <property type="entry name" value="pVHL"/>
    <property type="match status" value="1"/>
</dbReference>
<dbReference type="Gene3D" id="2.60.40.780">
    <property type="entry name" value="von Hippel-Lindau disease tumour suppressor, beta domain"/>
    <property type="match status" value="1"/>
</dbReference>
<comment type="similarity">
    <text evidence="1">Belongs to the VHL family.</text>
</comment>
<gene>
    <name evidence="3" type="ORF">FSP39_008395</name>
</gene>
<sequence length="145" mass="17366">MDPFSEPDGLPSYITFWNRSLRRAAIYWYDYSGKLVRYGVLSPDERLSLDTYSTHPWCCRDDETWDELVVNKRKEFYPKAWDGSDTREVITIDIPVYSLLERCKQIVRLAIRAPDIFDLEIPYHLKFELHHIEKYDFTLYQSVTT</sequence>
<name>A0AA88YQE7_PINIB</name>
<dbReference type="InterPro" id="IPR037140">
    <property type="entry name" value="VHL_beta_dom_sf"/>
</dbReference>
<protein>
    <recommendedName>
        <fullName evidence="2">von Hippel-Lindau disease tumour suppressor beta domain-containing protein</fullName>
    </recommendedName>
</protein>
<dbReference type="AlphaFoldDB" id="A0AA88YQE7"/>
<dbReference type="InterPro" id="IPR024053">
    <property type="entry name" value="VHL_beta_dom"/>
</dbReference>
<evidence type="ECO:0000313" key="3">
    <source>
        <dbReference type="EMBL" id="KAK3102051.1"/>
    </source>
</evidence>
<dbReference type="Pfam" id="PF01847">
    <property type="entry name" value="VHL"/>
    <property type="match status" value="1"/>
</dbReference>
<dbReference type="EMBL" id="VSWD01000005">
    <property type="protein sequence ID" value="KAK3102051.1"/>
    <property type="molecule type" value="Genomic_DNA"/>
</dbReference>
<proteinExistence type="inferred from homology"/>
<dbReference type="InterPro" id="IPR037139">
    <property type="entry name" value="VHL_alpha_dom_sf"/>
</dbReference>
<evidence type="ECO:0000256" key="1">
    <source>
        <dbReference type="ARBA" id="ARBA00010057"/>
    </source>
</evidence>
<dbReference type="SUPFAM" id="SSF49468">
    <property type="entry name" value="VHL"/>
    <property type="match status" value="1"/>
</dbReference>
<dbReference type="Gene3D" id="1.10.750.10">
    <property type="entry name" value="von Hippel-Lindau disease tumour suppressor, alpha domain"/>
    <property type="match status" value="1"/>
</dbReference>
<dbReference type="InterPro" id="IPR036208">
    <property type="entry name" value="VHL_sf"/>
</dbReference>
<keyword evidence="4" id="KW-1185">Reference proteome</keyword>
<dbReference type="InterPro" id="IPR022772">
    <property type="entry name" value="VHL_tumour_suppress_b/a_dom"/>
</dbReference>
<comment type="caution">
    <text evidence="3">The sequence shown here is derived from an EMBL/GenBank/DDBJ whole genome shotgun (WGS) entry which is preliminary data.</text>
</comment>
<feature type="domain" description="von Hippel-Lindau disease tumour suppressor beta" evidence="2">
    <location>
        <begin position="11"/>
        <end position="80"/>
    </location>
</feature>
<accession>A0AA88YQE7</accession>
<evidence type="ECO:0000313" key="4">
    <source>
        <dbReference type="Proteomes" id="UP001186944"/>
    </source>
</evidence>
<evidence type="ECO:0000259" key="2">
    <source>
        <dbReference type="Pfam" id="PF01847"/>
    </source>
</evidence>
<dbReference type="Proteomes" id="UP001186944">
    <property type="component" value="Unassembled WGS sequence"/>
</dbReference>
<organism evidence="3 4">
    <name type="scientific">Pinctada imbricata</name>
    <name type="common">Atlantic pearl-oyster</name>
    <name type="synonym">Pinctada martensii</name>
    <dbReference type="NCBI Taxonomy" id="66713"/>
    <lineage>
        <taxon>Eukaryota</taxon>
        <taxon>Metazoa</taxon>
        <taxon>Spiralia</taxon>
        <taxon>Lophotrochozoa</taxon>
        <taxon>Mollusca</taxon>
        <taxon>Bivalvia</taxon>
        <taxon>Autobranchia</taxon>
        <taxon>Pteriomorphia</taxon>
        <taxon>Pterioida</taxon>
        <taxon>Pterioidea</taxon>
        <taxon>Pteriidae</taxon>
        <taxon>Pinctada</taxon>
    </lineage>
</organism>
<reference evidence="3" key="1">
    <citation type="submission" date="2019-08" db="EMBL/GenBank/DDBJ databases">
        <title>The improved chromosome-level genome for the pearl oyster Pinctada fucata martensii using PacBio sequencing and Hi-C.</title>
        <authorList>
            <person name="Zheng Z."/>
        </authorList>
    </citation>
    <scope>NUCLEOTIDE SEQUENCE</scope>
    <source>
        <strain evidence="3">ZZ-2019</strain>
        <tissue evidence="3">Adductor muscle</tissue>
    </source>
</reference>